<feature type="transmembrane region" description="Helical" evidence="8">
    <location>
        <begin position="129"/>
        <end position="151"/>
    </location>
</feature>
<keyword evidence="5 8" id="KW-1133">Transmembrane helix</keyword>
<accession>A0ABS4Q4Z8</accession>
<evidence type="ECO:0000256" key="4">
    <source>
        <dbReference type="ARBA" id="ARBA00022692"/>
    </source>
</evidence>
<keyword evidence="4 8" id="KW-0812">Transmembrane</keyword>
<protein>
    <submittedName>
        <fullName evidence="9">Oxidoreductase</fullName>
    </submittedName>
</protein>
<comment type="caution">
    <text evidence="9">The sequence shown here is derived from an EMBL/GenBank/DDBJ whole genome shotgun (WGS) entry which is preliminary data.</text>
</comment>
<proteinExistence type="inferred from homology"/>
<keyword evidence="6 8" id="KW-0472">Membrane</keyword>
<name>A0ABS4Q4Z8_9PSEU</name>
<feature type="transmembrane region" description="Helical" evidence="8">
    <location>
        <begin position="101"/>
        <end position="123"/>
    </location>
</feature>
<reference evidence="9 10" key="1">
    <citation type="submission" date="2021-03" db="EMBL/GenBank/DDBJ databases">
        <title>Sequencing the genomes of 1000 actinobacteria strains.</title>
        <authorList>
            <person name="Klenk H.-P."/>
        </authorList>
    </citation>
    <scope>NUCLEOTIDE SEQUENCE [LARGE SCALE GENOMIC DNA]</scope>
    <source>
        <strain evidence="9 10">DSM 45510</strain>
    </source>
</reference>
<organism evidence="9 10">
    <name type="scientific">Amycolatopsis magusensis</name>
    <dbReference type="NCBI Taxonomy" id="882444"/>
    <lineage>
        <taxon>Bacteria</taxon>
        <taxon>Bacillati</taxon>
        <taxon>Actinomycetota</taxon>
        <taxon>Actinomycetes</taxon>
        <taxon>Pseudonocardiales</taxon>
        <taxon>Pseudonocardiaceae</taxon>
        <taxon>Amycolatopsis</taxon>
    </lineage>
</organism>
<evidence type="ECO:0000256" key="3">
    <source>
        <dbReference type="ARBA" id="ARBA00022475"/>
    </source>
</evidence>
<evidence type="ECO:0000313" key="9">
    <source>
        <dbReference type="EMBL" id="MBP2186747.1"/>
    </source>
</evidence>
<dbReference type="InterPro" id="IPR032808">
    <property type="entry name" value="DoxX"/>
</dbReference>
<dbReference type="InterPro" id="IPR051907">
    <property type="entry name" value="DoxX-like_oxidoreductase"/>
</dbReference>
<comment type="subcellular location">
    <subcellularLocation>
        <location evidence="1">Cell membrane</location>
        <topology evidence="1">Multi-pass membrane protein</topology>
    </subcellularLocation>
</comment>
<evidence type="ECO:0000313" key="10">
    <source>
        <dbReference type="Proteomes" id="UP000741013"/>
    </source>
</evidence>
<dbReference type="EMBL" id="JAGGMS010000001">
    <property type="protein sequence ID" value="MBP2186747.1"/>
    <property type="molecule type" value="Genomic_DNA"/>
</dbReference>
<keyword evidence="10" id="KW-1185">Reference proteome</keyword>
<comment type="similarity">
    <text evidence="2">Belongs to the DoxX family.</text>
</comment>
<dbReference type="PANTHER" id="PTHR33452">
    <property type="entry name" value="OXIDOREDUCTASE CATD-RELATED"/>
    <property type="match status" value="1"/>
</dbReference>
<evidence type="ECO:0000256" key="5">
    <source>
        <dbReference type="ARBA" id="ARBA00022989"/>
    </source>
</evidence>
<evidence type="ECO:0000256" key="6">
    <source>
        <dbReference type="ARBA" id="ARBA00023136"/>
    </source>
</evidence>
<dbReference type="PANTHER" id="PTHR33452:SF1">
    <property type="entry name" value="INNER MEMBRANE PROTEIN YPHA-RELATED"/>
    <property type="match status" value="1"/>
</dbReference>
<evidence type="ECO:0000256" key="8">
    <source>
        <dbReference type="SAM" id="Phobius"/>
    </source>
</evidence>
<keyword evidence="3" id="KW-1003">Cell membrane</keyword>
<gene>
    <name evidence="9" type="ORF">JOM49_008273</name>
</gene>
<sequence length="210" mass="22038">MSTHDDDYRPSGTGGGSLFDDSAYPTTQTSLIDEVEDKPVRDTSTRWHGGLDFGLLVLRLVLGGTMGAHGLQKLFGSFGGPGIDGFARYLQQLGFTGQFTLLSWITALSEVVGGVLLVLGLFTPIGASALLGVTASIVYVKFGGGFFSAAGKGFEFELLLAASALALLFTGSGRIALDVNTPWRRKPMPFAIFGLLAATAGVVLVLTLCR</sequence>
<evidence type="ECO:0000256" key="1">
    <source>
        <dbReference type="ARBA" id="ARBA00004651"/>
    </source>
</evidence>
<feature type="transmembrane region" description="Helical" evidence="8">
    <location>
        <begin position="189"/>
        <end position="209"/>
    </location>
</feature>
<dbReference type="Proteomes" id="UP000741013">
    <property type="component" value="Unassembled WGS sequence"/>
</dbReference>
<evidence type="ECO:0000256" key="2">
    <source>
        <dbReference type="ARBA" id="ARBA00006679"/>
    </source>
</evidence>
<evidence type="ECO:0000256" key="7">
    <source>
        <dbReference type="SAM" id="MobiDB-lite"/>
    </source>
</evidence>
<dbReference type="Pfam" id="PF07681">
    <property type="entry name" value="DoxX"/>
    <property type="match status" value="1"/>
</dbReference>
<feature type="region of interest" description="Disordered" evidence="7">
    <location>
        <begin position="1"/>
        <end position="24"/>
    </location>
</feature>
<feature type="transmembrane region" description="Helical" evidence="8">
    <location>
        <begin position="158"/>
        <end position="177"/>
    </location>
</feature>